<name>A0AA92T2X6_9BACT</name>
<proteinExistence type="predicted"/>
<sequence>MILSLIKTMQYTNAPYVITEEEDNRIRNRRETFIRETGTEVLITMITSYGLAPGGCKTLSLHMVVFIRELTLALFDNTFVTHMDDFSILQIHNTLINSHLQKKEYIKEE</sequence>
<dbReference type="EMBL" id="QSUC01000025">
    <property type="protein sequence ID" value="RGN08258.1"/>
    <property type="molecule type" value="Genomic_DNA"/>
</dbReference>
<reference evidence="1 2" key="1">
    <citation type="submission" date="2018-08" db="EMBL/GenBank/DDBJ databases">
        <title>A genome reference for cultivated species of the human gut microbiota.</title>
        <authorList>
            <person name="Zou Y."/>
            <person name="Xue W."/>
            <person name="Luo G."/>
        </authorList>
    </citation>
    <scope>NUCLEOTIDE SEQUENCE [LARGE SCALE GENOMIC DNA]</scope>
    <source>
        <strain evidence="1 2">OM06-11</strain>
    </source>
</reference>
<comment type="caution">
    <text evidence="1">The sequence shown here is derived from an EMBL/GenBank/DDBJ whole genome shotgun (WGS) entry which is preliminary data.</text>
</comment>
<evidence type="ECO:0000313" key="2">
    <source>
        <dbReference type="Proteomes" id="UP000261245"/>
    </source>
</evidence>
<dbReference type="AlphaFoldDB" id="A0AA92T2X6"/>
<accession>A0AA92T2X6</accession>
<dbReference type="Proteomes" id="UP000261245">
    <property type="component" value="Unassembled WGS sequence"/>
</dbReference>
<gene>
    <name evidence="1" type="ORF">DXB80_09680</name>
</gene>
<evidence type="ECO:0000313" key="1">
    <source>
        <dbReference type="EMBL" id="RGN08258.1"/>
    </source>
</evidence>
<protein>
    <submittedName>
        <fullName evidence="1">Uncharacterized protein</fullName>
    </submittedName>
</protein>
<organism evidence="1 2">
    <name type="scientific">Segatella copri</name>
    <dbReference type="NCBI Taxonomy" id="165179"/>
    <lineage>
        <taxon>Bacteria</taxon>
        <taxon>Pseudomonadati</taxon>
        <taxon>Bacteroidota</taxon>
        <taxon>Bacteroidia</taxon>
        <taxon>Bacteroidales</taxon>
        <taxon>Prevotellaceae</taxon>
        <taxon>Segatella</taxon>
    </lineage>
</organism>